<proteinExistence type="predicted"/>
<dbReference type="EMBL" id="UINC01050282">
    <property type="protein sequence ID" value="SVB63052.1"/>
    <property type="molecule type" value="Genomic_DNA"/>
</dbReference>
<accession>A0A382FK99</accession>
<evidence type="ECO:0000313" key="1">
    <source>
        <dbReference type="EMBL" id="SVB63052.1"/>
    </source>
</evidence>
<sequence length="69" mass="7547">MGNKYSKPFGLGQYILYHGSGYMGGCNHCNPKSHNRAPSTQLQFMALPLCINLFNTVSTLEIPLDGVSI</sequence>
<gene>
    <name evidence="1" type="ORF">METZ01_LOCUS215906</name>
</gene>
<reference evidence="1" key="1">
    <citation type="submission" date="2018-05" db="EMBL/GenBank/DDBJ databases">
        <authorList>
            <person name="Lanie J.A."/>
            <person name="Ng W.-L."/>
            <person name="Kazmierczak K.M."/>
            <person name="Andrzejewski T.M."/>
            <person name="Davidsen T.M."/>
            <person name="Wayne K.J."/>
            <person name="Tettelin H."/>
            <person name="Glass J.I."/>
            <person name="Rusch D."/>
            <person name="Podicherti R."/>
            <person name="Tsui H.-C.T."/>
            <person name="Winkler M.E."/>
        </authorList>
    </citation>
    <scope>NUCLEOTIDE SEQUENCE</scope>
</reference>
<organism evidence="1">
    <name type="scientific">marine metagenome</name>
    <dbReference type="NCBI Taxonomy" id="408172"/>
    <lineage>
        <taxon>unclassified sequences</taxon>
        <taxon>metagenomes</taxon>
        <taxon>ecological metagenomes</taxon>
    </lineage>
</organism>
<dbReference type="AlphaFoldDB" id="A0A382FK99"/>
<protein>
    <submittedName>
        <fullName evidence="1">Uncharacterized protein</fullName>
    </submittedName>
</protein>
<name>A0A382FK99_9ZZZZ</name>